<keyword evidence="3" id="KW-0560">Oxidoreductase</keyword>
<dbReference type="PANTHER" id="PTHR47950">
    <property type="entry name" value="CYTOCHROME P450, FAMILY 76, SUBFAMILY C, POLYPEPTIDE 5-RELATED"/>
    <property type="match status" value="1"/>
</dbReference>
<evidence type="ECO:0000256" key="1">
    <source>
        <dbReference type="ARBA" id="ARBA00010617"/>
    </source>
</evidence>
<dbReference type="InterPro" id="IPR001128">
    <property type="entry name" value="Cyt_P450"/>
</dbReference>
<evidence type="ECO:0000256" key="4">
    <source>
        <dbReference type="ARBA" id="ARBA00023004"/>
    </source>
</evidence>
<dbReference type="Gene3D" id="1.10.630.10">
    <property type="entry name" value="Cytochrome P450"/>
    <property type="match status" value="1"/>
</dbReference>
<organism evidence="5 6">
    <name type="scientific">Nyssa sinensis</name>
    <dbReference type="NCBI Taxonomy" id="561372"/>
    <lineage>
        <taxon>Eukaryota</taxon>
        <taxon>Viridiplantae</taxon>
        <taxon>Streptophyta</taxon>
        <taxon>Embryophyta</taxon>
        <taxon>Tracheophyta</taxon>
        <taxon>Spermatophyta</taxon>
        <taxon>Magnoliopsida</taxon>
        <taxon>eudicotyledons</taxon>
        <taxon>Gunneridae</taxon>
        <taxon>Pentapetalae</taxon>
        <taxon>asterids</taxon>
        <taxon>Cornales</taxon>
        <taxon>Nyssaceae</taxon>
        <taxon>Nyssa</taxon>
    </lineage>
</organism>
<evidence type="ECO:0008006" key="7">
    <source>
        <dbReference type="Google" id="ProtNLM"/>
    </source>
</evidence>
<protein>
    <recommendedName>
        <fullName evidence="7">Cytochrome P450</fullName>
    </recommendedName>
</protein>
<accession>A0A5J4ZDJ0</accession>
<dbReference type="Pfam" id="PF00067">
    <property type="entry name" value="p450"/>
    <property type="match status" value="1"/>
</dbReference>
<keyword evidence="2" id="KW-0479">Metal-binding</keyword>
<reference evidence="5 6" key="1">
    <citation type="submission" date="2019-09" db="EMBL/GenBank/DDBJ databases">
        <title>A chromosome-level genome assembly of the Chinese tupelo Nyssa sinensis.</title>
        <authorList>
            <person name="Yang X."/>
            <person name="Kang M."/>
            <person name="Yang Y."/>
            <person name="Xiong H."/>
            <person name="Wang M."/>
            <person name="Zhang Z."/>
            <person name="Wang Z."/>
            <person name="Wu H."/>
            <person name="Ma T."/>
            <person name="Liu J."/>
            <person name="Xi Z."/>
        </authorList>
    </citation>
    <scope>NUCLEOTIDE SEQUENCE [LARGE SCALE GENOMIC DNA]</scope>
    <source>
        <strain evidence="5">J267</strain>
        <tissue evidence="5">Leaf</tissue>
    </source>
</reference>
<dbReference type="InterPro" id="IPR036396">
    <property type="entry name" value="Cyt_P450_sf"/>
</dbReference>
<evidence type="ECO:0000256" key="3">
    <source>
        <dbReference type="ARBA" id="ARBA00023002"/>
    </source>
</evidence>
<dbReference type="EMBL" id="CM018051">
    <property type="protein sequence ID" value="KAA8516653.1"/>
    <property type="molecule type" value="Genomic_DNA"/>
</dbReference>
<gene>
    <name evidence="5" type="ORF">F0562_016841</name>
</gene>
<dbReference type="SUPFAM" id="SSF48264">
    <property type="entry name" value="Cytochrome P450"/>
    <property type="match status" value="1"/>
</dbReference>
<evidence type="ECO:0000313" key="5">
    <source>
        <dbReference type="EMBL" id="KAA8516653.1"/>
    </source>
</evidence>
<evidence type="ECO:0000256" key="2">
    <source>
        <dbReference type="ARBA" id="ARBA00022723"/>
    </source>
</evidence>
<evidence type="ECO:0000313" key="6">
    <source>
        <dbReference type="Proteomes" id="UP000325577"/>
    </source>
</evidence>
<dbReference type="GO" id="GO:0016705">
    <property type="term" value="F:oxidoreductase activity, acting on paired donors, with incorporation or reduction of molecular oxygen"/>
    <property type="evidence" value="ECO:0007669"/>
    <property type="project" value="InterPro"/>
</dbReference>
<dbReference type="GO" id="GO:0004497">
    <property type="term" value="F:monooxygenase activity"/>
    <property type="evidence" value="ECO:0007669"/>
    <property type="project" value="InterPro"/>
</dbReference>
<dbReference type="PRINTS" id="PR00463">
    <property type="entry name" value="EP450I"/>
</dbReference>
<dbReference type="GO" id="GO:0005506">
    <property type="term" value="F:iron ion binding"/>
    <property type="evidence" value="ECO:0007669"/>
    <property type="project" value="InterPro"/>
</dbReference>
<proteinExistence type="inferred from homology"/>
<dbReference type="GO" id="GO:0020037">
    <property type="term" value="F:heme binding"/>
    <property type="evidence" value="ECO:0007669"/>
    <property type="project" value="InterPro"/>
</dbReference>
<dbReference type="PANTHER" id="PTHR47950:SF14">
    <property type="entry name" value="CYTOCHROME P450 76A2-LIKE ISOFORM X1"/>
    <property type="match status" value="1"/>
</dbReference>
<dbReference type="Proteomes" id="UP000325577">
    <property type="component" value="Linkage Group LG8"/>
</dbReference>
<sequence>MFDLGTMPHRTLAGFKQQYGPVIWLKLGSINTMVVLTAKAATELFKNHDLSFAERTITYVMQSNDYHKGSLAFAPYGTHWLVLRRICTVEMFASKRINETTCISRKCVDDMLLWIEKEVHAVPGPRAIHVARFVFLASFNMFGNLLLSRDLVNPDSEDGSKFYSAMMEVMEWCAHPNIADLFPCLKWLDPQGLRRKMDDNLGKVLTIISSFVKERLKETKNEDKERKKDFLDVLLEFEGSDKDEPAKLSDHDLNIFILEIFFAGSETTSSTIEWALTELLCNPNSMIKVKQELAKGLMSSVGALRFRRSFCCLDRFAGASFRRESICWSDDSFSFSNFPVSAEIAIANQPSTPPKIESESVSQLICHIKHLFRHKTAAIAALYAGLYSEAIRHFSKICDGRCISGKGIEGMRPRINP</sequence>
<dbReference type="AlphaFoldDB" id="A0A5J4ZDJ0"/>
<comment type="similarity">
    <text evidence="1">Belongs to the cytochrome P450 family.</text>
</comment>
<dbReference type="OrthoDB" id="1055148at2759"/>
<name>A0A5J4ZDJ0_9ASTE</name>
<keyword evidence="4" id="KW-0408">Iron</keyword>
<dbReference type="InterPro" id="IPR002401">
    <property type="entry name" value="Cyt_P450_E_grp-I"/>
</dbReference>
<keyword evidence="6" id="KW-1185">Reference proteome</keyword>